<sequence length="341" mass="36570">MAPAFFGGIEGGGGHSFAKIINGDGRIMGTGSGPGTNLYLEGMDATVERFHALVAEALTAAGLPTNTKLRALGVSSSGCEAEETNAKLKQMLMSRYPGMAERVVVCSDSVGAIVTAFPHGGICLISGTGSNSLLLNPDGSVHRCGGWSYMLGDEASAWWISQQAVKWVFDEDDNLRTPVHSTAKARECIKRYFGITDRFGMLDFAYTNFSKAQFAGLCQHLAAAAHEGDLFCRDLFAEAGRWLGRFVVALLPNVSEELRREPGGLSVVAVGAVFKSWDLMQVGFVQQVSTHLSAFTLLQLTGSLALGAVYMAAKEVGFDLPKNYAQNSIPLCRWNKNTPGW</sequence>
<dbReference type="PANTHER" id="PTHR12862">
    <property type="entry name" value="BADF TYPE ATPASE DOMAIN-CONTAINING PROTEIN"/>
    <property type="match status" value="1"/>
</dbReference>
<evidence type="ECO:0000256" key="3">
    <source>
        <dbReference type="ARBA" id="ARBA00014974"/>
    </source>
</evidence>
<evidence type="ECO:0000313" key="7">
    <source>
        <dbReference type="Proteomes" id="UP000440578"/>
    </source>
</evidence>
<dbReference type="InterPro" id="IPR002731">
    <property type="entry name" value="ATPase_BadF"/>
</dbReference>
<evidence type="ECO:0000256" key="1">
    <source>
        <dbReference type="ARBA" id="ARBA00006198"/>
    </source>
</evidence>
<gene>
    <name evidence="6" type="primary">Nagk_0</name>
    <name evidence="6" type="ORF">FJT64_000916</name>
</gene>
<dbReference type="GO" id="GO:0045127">
    <property type="term" value="F:N-acetylglucosamine kinase activity"/>
    <property type="evidence" value="ECO:0007669"/>
    <property type="project" value="UniProtKB-EC"/>
</dbReference>
<protein>
    <recommendedName>
        <fullName evidence="3">N-acetyl-D-glucosamine kinase</fullName>
        <ecNumber evidence="2">2.7.1.59</ecNumber>
    </recommendedName>
    <alternativeName>
        <fullName evidence="4">GlcNAc kinase</fullName>
    </alternativeName>
</protein>
<evidence type="ECO:0000259" key="5">
    <source>
        <dbReference type="Pfam" id="PF01869"/>
    </source>
</evidence>
<dbReference type="AlphaFoldDB" id="A0A6A4VPJ5"/>
<keyword evidence="7" id="KW-1185">Reference proteome</keyword>
<feature type="domain" description="ATPase BadF/BadG/BcrA/BcrD type" evidence="5">
    <location>
        <begin position="8"/>
        <end position="276"/>
    </location>
</feature>
<dbReference type="CDD" id="cd24078">
    <property type="entry name" value="ASKHA_NBD_NAGK_meta"/>
    <property type="match status" value="1"/>
</dbReference>
<dbReference type="Proteomes" id="UP000440578">
    <property type="component" value="Unassembled WGS sequence"/>
</dbReference>
<evidence type="ECO:0000256" key="2">
    <source>
        <dbReference type="ARBA" id="ARBA00012122"/>
    </source>
</evidence>
<dbReference type="PANTHER" id="PTHR12862:SF0">
    <property type="entry name" value="N-ACETYL-D-GLUCOSAMINE KINASE"/>
    <property type="match status" value="1"/>
</dbReference>
<evidence type="ECO:0000256" key="4">
    <source>
        <dbReference type="ARBA" id="ARBA00031123"/>
    </source>
</evidence>
<dbReference type="EC" id="2.7.1.59" evidence="2"/>
<organism evidence="6 7">
    <name type="scientific">Amphibalanus amphitrite</name>
    <name type="common">Striped barnacle</name>
    <name type="synonym">Balanus amphitrite</name>
    <dbReference type="NCBI Taxonomy" id="1232801"/>
    <lineage>
        <taxon>Eukaryota</taxon>
        <taxon>Metazoa</taxon>
        <taxon>Ecdysozoa</taxon>
        <taxon>Arthropoda</taxon>
        <taxon>Crustacea</taxon>
        <taxon>Multicrustacea</taxon>
        <taxon>Cirripedia</taxon>
        <taxon>Thoracica</taxon>
        <taxon>Thoracicalcarea</taxon>
        <taxon>Balanomorpha</taxon>
        <taxon>Balanoidea</taxon>
        <taxon>Balanidae</taxon>
        <taxon>Amphibalaninae</taxon>
        <taxon>Amphibalanus</taxon>
    </lineage>
</organism>
<dbReference type="EMBL" id="VIIS01001753">
    <property type="protein sequence ID" value="KAF0293340.1"/>
    <property type="molecule type" value="Genomic_DNA"/>
</dbReference>
<accession>A0A6A4VPJ5</accession>
<dbReference type="OrthoDB" id="311172at2759"/>
<dbReference type="InterPro" id="IPR043129">
    <property type="entry name" value="ATPase_NBD"/>
</dbReference>
<reference evidence="6 7" key="1">
    <citation type="submission" date="2019-07" db="EMBL/GenBank/DDBJ databases">
        <title>Draft genome assembly of a fouling barnacle, Amphibalanus amphitrite (Darwin, 1854): The first reference genome for Thecostraca.</title>
        <authorList>
            <person name="Kim W."/>
        </authorList>
    </citation>
    <scope>NUCLEOTIDE SEQUENCE [LARGE SCALE GENOMIC DNA]</scope>
    <source>
        <strain evidence="6">SNU_AA5</strain>
        <tissue evidence="6">Soma without cirri and trophi</tissue>
    </source>
</reference>
<dbReference type="Gene3D" id="3.30.420.40">
    <property type="match status" value="1"/>
</dbReference>
<dbReference type="Pfam" id="PF01869">
    <property type="entry name" value="BcrAD_BadFG"/>
    <property type="match status" value="1"/>
</dbReference>
<comment type="caution">
    <text evidence="6">The sequence shown here is derived from an EMBL/GenBank/DDBJ whole genome shotgun (WGS) entry which is preliminary data.</text>
</comment>
<dbReference type="SUPFAM" id="SSF53067">
    <property type="entry name" value="Actin-like ATPase domain"/>
    <property type="match status" value="2"/>
</dbReference>
<keyword evidence="6" id="KW-0808">Transferase</keyword>
<name>A0A6A4VPJ5_AMPAM</name>
<proteinExistence type="inferred from homology"/>
<evidence type="ECO:0000313" key="6">
    <source>
        <dbReference type="EMBL" id="KAF0293340.1"/>
    </source>
</evidence>
<dbReference type="InterPro" id="IPR039758">
    <property type="entry name" value="NAGK-like"/>
</dbReference>
<keyword evidence="6" id="KW-0418">Kinase</keyword>
<comment type="similarity">
    <text evidence="1">Belongs to the eukaryotic-type N-acetylglucosamine kinase family.</text>
</comment>